<sequence length="255" mass="28784">MFIKMKRSLSILVLAAVFVLTFAQSVFASDQPVQLTSANLYVYKFGYVGFSGNIEVSNLGNPKTVTIHYTPGDGQWYDTNASYQGPTDSTHEKWSFMVSTDNISNNNPQLTNAQTIQFAIKYEVNGQTYWDNNNGQNYSVSRFNESSTILGKPNVFRAYDDLYENTFSGSVYVKNLVSSKEVKIKYTTDNWNTTKEGYASYSIPANSDGSVEIWGFSFNNIDPSVTQIQYAISYTANGQTYWDNNYGNNYTVNRH</sequence>
<dbReference type="STRING" id="189425.PGRAT_26210"/>
<dbReference type="PANTHER" id="PTHR12307">
    <property type="entry name" value="PROTEIN PHOSPHATASE 1 REGULATORY SUBUNIT"/>
    <property type="match status" value="1"/>
</dbReference>
<dbReference type="Proteomes" id="UP000029500">
    <property type="component" value="Chromosome"/>
</dbReference>
<dbReference type="InterPro" id="IPR005036">
    <property type="entry name" value="CBM21_dom"/>
</dbReference>
<dbReference type="EMBL" id="CP009287">
    <property type="protein sequence ID" value="AIQ70729.1"/>
    <property type="molecule type" value="Genomic_DNA"/>
</dbReference>
<dbReference type="PANTHER" id="PTHR12307:SF36">
    <property type="entry name" value="GLYCOGEN-BINDING SUBUNIT 76A"/>
    <property type="match status" value="1"/>
</dbReference>
<dbReference type="InterPro" id="IPR050782">
    <property type="entry name" value="PP1_regulatory_subunit_3"/>
</dbReference>
<accession>A0A089NNS6</accession>
<dbReference type="Gene3D" id="2.60.40.2440">
    <property type="entry name" value="Carbohydrate binding type-21 domain"/>
    <property type="match status" value="2"/>
</dbReference>
<dbReference type="RefSeq" id="WP_025705989.1">
    <property type="nucleotide sequence ID" value="NZ_CP009287.1"/>
</dbReference>
<keyword evidence="4" id="KW-1185">Reference proteome</keyword>
<dbReference type="OrthoDB" id="9812537at2"/>
<dbReference type="InterPro" id="IPR038175">
    <property type="entry name" value="CBM21_dom_sf"/>
</dbReference>
<evidence type="ECO:0000313" key="3">
    <source>
        <dbReference type="EMBL" id="AIQ70729.1"/>
    </source>
</evidence>
<dbReference type="GO" id="GO:0000164">
    <property type="term" value="C:protein phosphatase type 1 complex"/>
    <property type="evidence" value="ECO:0007669"/>
    <property type="project" value="TreeGrafter"/>
</dbReference>
<name>A0A089NNS6_9BACL</name>
<gene>
    <name evidence="3" type="ORF">PGRAT_26210</name>
</gene>
<organism evidence="3 4">
    <name type="scientific">Paenibacillus graminis</name>
    <dbReference type="NCBI Taxonomy" id="189425"/>
    <lineage>
        <taxon>Bacteria</taxon>
        <taxon>Bacillati</taxon>
        <taxon>Bacillota</taxon>
        <taxon>Bacilli</taxon>
        <taxon>Bacillales</taxon>
        <taxon>Paenibacillaceae</taxon>
        <taxon>Paenibacillus</taxon>
    </lineage>
</organism>
<evidence type="ECO:0000256" key="1">
    <source>
        <dbReference type="SAM" id="SignalP"/>
    </source>
</evidence>
<dbReference type="PROSITE" id="PS51159">
    <property type="entry name" value="CBM21"/>
    <property type="match status" value="2"/>
</dbReference>
<feature type="signal peptide" evidence="1">
    <location>
        <begin position="1"/>
        <end position="28"/>
    </location>
</feature>
<keyword evidence="1" id="KW-0732">Signal</keyword>
<dbReference type="Pfam" id="PF03370">
    <property type="entry name" value="CBM_21"/>
    <property type="match status" value="2"/>
</dbReference>
<dbReference type="eggNOG" id="COG3568">
    <property type="taxonomic scope" value="Bacteria"/>
</dbReference>
<dbReference type="GO" id="GO:0008157">
    <property type="term" value="F:protein phosphatase 1 binding"/>
    <property type="evidence" value="ECO:0007669"/>
    <property type="project" value="TreeGrafter"/>
</dbReference>
<evidence type="ECO:0000313" key="4">
    <source>
        <dbReference type="Proteomes" id="UP000029500"/>
    </source>
</evidence>
<dbReference type="KEGG" id="pgm:PGRAT_26210"/>
<protein>
    <recommendedName>
        <fullName evidence="2">CBM21 domain-containing protein</fullName>
    </recommendedName>
</protein>
<feature type="chain" id="PRO_5001847985" description="CBM21 domain-containing protein" evidence="1">
    <location>
        <begin position="29"/>
        <end position="255"/>
    </location>
</feature>
<feature type="domain" description="CBM21" evidence="2">
    <location>
        <begin position="25"/>
        <end position="141"/>
    </location>
</feature>
<proteinExistence type="predicted"/>
<reference evidence="3 4" key="1">
    <citation type="submission" date="2014-08" db="EMBL/GenBank/DDBJ databases">
        <title>Comparative genomics of the Paenibacillus odorifer group.</title>
        <authorList>
            <person name="den Bakker H.C."/>
            <person name="Tsai Y.-C."/>
            <person name="Martin N."/>
            <person name="Korlach J."/>
            <person name="Wiedmann M."/>
        </authorList>
    </citation>
    <scope>NUCLEOTIDE SEQUENCE [LARGE SCALE GENOMIC DNA]</scope>
    <source>
        <strain evidence="3 4">DSM 15220</strain>
    </source>
</reference>
<feature type="domain" description="CBM21" evidence="2">
    <location>
        <begin position="140"/>
        <end position="253"/>
    </location>
</feature>
<dbReference type="HOGENOM" id="CLU_1141000_0_0_9"/>
<dbReference type="AlphaFoldDB" id="A0A089NNS6"/>
<evidence type="ECO:0000259" key="2">
    <source>
        <dbReference type="PROSITE" id="PS51159"/>
    </source>
</evidence>